<feature type="domain" description="HAT C-terminal dimerisation" evidence="1">
    <location>
        <begin position="51"/>
        <end position="107"/>
    </location>
</feature>
<dbReference type="Pfam" id="PF05699">
    <property type="entry name" value="Dimer_Tnp_hAT"/>
    <property type="match status" value="1"/>
</dbReference>
<feature type="non-terminal residue" evidence="2">
    <location>
        <position position="131"/>
    </location>
</feature>
<evidence type="ECO:0000259" key="1">
    <source>
        <dbReference type="Pfam" id="PF05699"/>
    </source>
</evidence>
<evidence type="ECO:0000313" key="2">
    <source>
        <dbReference type="EMBL" id="CAG8832979.1"/>
    </source>
</evidence>
<comment type="caution">
    <text evidence="2">The sequence shown here is derived from an EMBL/GenBank/DDBJ whole genome shotgun (WGS) entry which is preliminary data.</text>
</comment>
<protein>
    <submittedName>
        <fullName evidence="2">9922_t:CDS:1</fullName>
    </submittedName>
</protein>
<name>A0ABN7WIL2_GIGMA</name>
<evidence type="ECO:0000313" key="3">
    <source>
        <dbReference type="Proteomes" id="UP000789901"/>
    </source>
</evidence>
<keyword evidence="3" id="KW-1185">Reference proteome</keyword>
<dbReference type="InterPro" id="IPR008906">
    <property type="entry name" value="HATC_C_dom"/>
</dbReference>
<organism evidence="2 3">
    <name type="scientific">Gigaspora margarita</name>
    <dbReference type="NCBI Taxonomy" id="4874"/>
    <lineage>
        <taxon>Eukaryota</taxon>
        <taxon>Fungi</taxon>
        <taxon>Fungi incertae sedis</taxon>
        <taxon>Mucoromycota</taxon>
        <taxon>Glomeromycotina</taxon>
        <taxon>Glomeromycetes</taxon>
        <taxon>Diversisporales</taxon>
        <taxon>Gigasporaceae</taxon>
        <taxon>Gigaspora</taxon>
    </lineage>
</organism>
<accession>A0ABN7WIL2</accession>
<dbReference type="EMBL" id="CAJVQB010046434">
    <property type="protein sequence ID" value="CAG8832979.1"/>
    <property type="molecule type" value="Genomic_DNA"/>
</dbReference>
<dbReference type="InterPro" id="IPR012337">
    <property type="entry name" value="RNaseH-like_sf"/>
</dbReference>
<dbReference type="Proteomes" id="UP000789901">
    <property type="component" value="Unassembled WGS sequence"/>
</dbReference>
<sequence>FEDLYLRTYHFSLTSDHDNENIVNTENDTSIFENHIDDFFEYATNQTWISKNDLLFEWKHNKDWLPNLSAMAQNFLAVPATSTASEQIFSCADIPEISKENMSDIDNNKDEDNCLTNKNTTLSEKNFCKRP</sequence>
<dbReference type="SUPFAM" id="SSF53098">
    <property type="entry name" value="Ribonuclease H-like"/>
    <property type="match status" value="1"/>
</dbReference>
<gene>
    <name evidence="2" type="ORF">GMARGA_LOCUS31318</name>
</gene>
<feature type="non-terminal residue" evidence="2">
    <location>
        <position position="1"/>
    </location>
</feature>
<reference evidence="2 3" key="1">
    <citation type="submission" date="2021-06" db="EMBL/GenBank/DDBJ databases">
        <authorList>
            <person name="Kallberg Y."/>
            <person name="Tangrot J."/>
            <person name="Rosling A."/>
        </authorList>
    </citation>
    <scope>NUCLEOTIDE SEQUENCE [LARGE SCALE GENOMIC DNA]</scope>
    <source>
        <strain evidence="2 3">120-4 pot B 10/14</strain>
    </source>
</reference>
<proteinExistence type="predicted"/>